<dbReference type="EMBL" id="JAATLK010000001">
    <property type="protein sequence ID" value="NIZ47400.1"/>
    <property type="molecule type" value="Genomic_DNA"/>
</dbReference>
<dbReference type="Gene3D" id="3.90.550.10">
    <property type="entry name" value="Spore Coat Polysaccharide Biosynthesis Protein SpsA, Chain A"/>
    <property type="match status" value="1"/>
</dbReference>
<dbReference type="RefSeq" id="WP_167703815.1">
    <property type="nucleotide sequence ID" value="NZ_CP118168.1"/>
</dbReference>
<comment type="caution">
    <text evidence="4">The sequence shown here is derived from an EMBL/GenBank/DDBJ whole genome shotgun (WGS) entry which is preliminary data.</text>
</comment>
<gene>
    <name evidence="4" type="ORF">HCT46_05685</name>
</gene>
<dbReference type="SUPFAM" id="SSF53448">
    <property type="entry name" value="Nucleotide-diphospho-sugar transferases"/>
    <property type="match status" value="1"/>
</dbReference>
<accession>A0A968KT87</accession>
<dbReference type="CDD" id="cd00761">
    <property type="entry name" value="Glyco_tranf_GTA_type"/>
    <property type="match status" value="1"/>
</dbReference>
<dbReference type="InterPro" id="IPR029044">
    <property type="entry name" value="Nucleotide-diphossugar_trans"/>
</dbReference>
<dbReference type="GO" id="GO:0016758">
    <property type="term" value="F:hexosyltransferase activity"/>
    <property type="evidence" value="ECO:0007669"/>
    <property type="project" value="UniProtKB-ARBA"/>
</dbReference>
<dbReference type="Proteomes" id="UP000752013">
    <property type="component" value="Unassembled WGS sequence"/>
</dbReference>
<sequence>MLLSIIVPFYRVELFLDRCLNSIIQQSYQNLEIILIDDCSPDNSITIAREYAARDSRIKIIEHPQNLGLGGARNSGLAVATGEYVWFVDSDDAISYDATSRLVDFLHEYRDIDVLVFGFINFIEPQKGDTFLPSTEVVYLDDHASVMTYLLNDGNRTTYYTGVTEGVCFRLYRRQFLVDNQFVFLRKVIHEDNITPVWFTLSNKVLVVPEVFYLRYVHSESITQSPPPRTMYEDILQLSQYLQTFYTKFSDRFSNDDQMYYYLMQIKLIFFNFYRLNYYKNLSVYEQQKIADIMLRQAELIFTNKIILEDALTQYPYYMASRLNKEIVLSLVNYPSVNYYQSIYVWKEKAKEETKQPPTNNQSTEERIFSWKKLSFRKVIKMLLPYGVVRYIQHYFR</sequence>
<dbReference type="PANTHER" id="PTHR22916:SF51">
    <property type="entry name" value="GLYCOSYLTRANSFERASE EPSH-RELATED"/>
    <property type="match status" value="1"/>
</dbReference>
<name>A0A968KT87_9SPIO</name>
<reference evidence="4" key="1">
    <citation type="submission" date="2020-03" db="EMBL/GenBank/DDBJ databases">
        <title>Spirochaetal bacteria isolated from arthropods constitute a novel genus Entomospira genus novum within the order Spirochaetales.</title>
        <authorList>
            <person name="Grana-Miraglia L."/>
            <person name="Sikutova S."/>
            <person name="Fingerle V."/>
            <person name="Sing A."/>
            <person name="Castillo-Ramirez S."/>
            <person name="Margos G."/>
            <person name="Rudolf I."/>
        </authorList>
    </citation>
    <scope>NUCLEOTIDE SEQUENCE</scope>
    <source>
        <strain evidence="4">BR208</strain>
    </source>
</reference>
<organism evidence="4 5">
    <name type="scientific">Entomospira nematocerorum</name>
    <dbReference type="NCBI Taxonomy" id="2719987"/>
    <lineage>
        <taxon>Bacteria</taxon>
        <taxon>Pseudomonadati</taxon>
        <taxon>Spirochaetota</taxon>
        <taxon>Spirochaetia</taxon>
        <taxon>Spirochaetales</taxon>
        <taxon>Spirochaetaceae</taxon>
        <taxon>Entomospira</taxon>
    </lineage>
</organism>
<evidence type="ECO:0000256" key="1">
    <source>
        <dbReference type="ARBA" id="ARBA00022676"/>
    </source>
</evidence>
<dbReference type="AlphaFoldDB" id="A0A968KT87"/>
<dbReference type="InterPro" id="IPR001173">
    <property type="entry name" value="Glyco_trans_2-like"/>
</dbReference>
<evidence type="ECO:0000259" key="3">
    <source>
        <dbReference type="Pfam" id="PF00535"/>
    </source>
</evidence>
<keyword evidence="2" id="KW-0808">Transferase</keyword>
<keyword evidence="5" id="KW-1185">Reference proteome</keyword>
<dbReference type="PANTHER" id="PTHR22916">
    <property type="entry name" value="GLYCOSYLTRANSFERASE"/>
    <property type="match status" value="1"/>
</dbReference>
<proteinExistence type="predicted"/>
<feature type="domain" description="Glycosyltransferase 2-like" evidence="3">
    <location>
        <begin position="4"/>
        <end position="175"/>
    </location>
</feature>
<evidence type="ECO:0000313" key="4">
    <source>
        <dbReference type="EMBL" id="NIZ47400.1"/>
    </source>
</evidence>
<evidence type="ECO:0000256" key="2">
    <source>
        <dbReference type="ARBA" id="ARBA00022679"/>
    </source>
</evidence>
<protein>
    <submittedName>
        <fullName evidence="4">Glycosyltransferase family 2 protein</fullName>
    </submittedName>
</protein>
<keyword evidence="1" id="KW-0328">Glycosyltransferase</keyword>
<dbReference type="Pfam" id="PF00535">
    <property type="entry name" value="Glycos_transf_2"/>
    <property type="match status" value="1"/>
</dbReference>
<evidence type="ECO:0000313" key="5">
    <source>
        <dbReference type="Proteomes" id="UP000752013"/>
    </source>
</evidence>